<dbReference type="GO" id="GO:0006351">
    <property type="term" value="P:DNA-templated transcription"/>
    <property type="evidence" value="ECO:0007669"/>
    <property type="project" value="TreeGrafter"/>
</dbReference>
<dbReference type="InterPro" id="IPR005119">
    <property type="entry name" value="LysR_subst-bd"/>
</dbReference>
<dbReference type="GO" id="GO:0003700">
    <property type="term" value="F:DNA-binding transcription factor activity"/>
    <property type="evidence" value="ECO:0007669"/>
    <property type="project" value="InterPro"/>
</dbReference>
<evidence type="ECO:0000256" key="3">
    <source>
        <dbReference type="ARBA" id="ARBA00023125"/>
    </source>
</evidence>
<dbReference type="InterPro" id="IPR036388">
    <property type="entry name" value="WH-like_DNA-bd_sf"/>
</dbReference>
<comment type="similarity">
    <text evidence="1">Belongs to the LysR transcriptional regulatory family.</text>
</comment>
<dbReference type="Proteomes" id="UP000431485">
    <property type="component" value="Unassembled WGS sequence"/>
</dbReference>
<dbReference type="PRINTS" id="PR00039">
    <property type="entry name" value="HTHLYSR"/>
</dbReference>
<keyword evidence="4" id="KW-0804">Transcription</keyword>
<evidence type="ECO:0000256" key="1">
    <source>
        <dbReference type="ARBA" id="ARBA00009437"/>
    </source>
</evidence>
<keyword evidence="7" id="KW-1185">Reference proteome</keyword>
<evidence type="ECO:0000259" key="5">
    <source>
        <dbReference type="PROSITE" id="PS50931"/>
    </source>
</evidence>
<dbReference type="EMBL" id="WLYI01000022">
    <property type="protein sequence ID" value="MTD20706.1"/>
    <property type="molecule type" value="Genomic_DNA"/>
</dbReference>
<dbReference type="Pfam" id="PF03466">
    <property type="entry name" value="LysR_substrate"/>
    <property type="match status" value="1"/>
</dbReference>
<evidence type="ECO:0000313" key="7">
    <source>
        <dbReference type="Proteomes" id="UP000431485"/>
    </source>
</evidence>
<proteinExistence type="inferred from homology"/>
<comment type="caution">
    <text evidence="6">The sequence shown here is derived from an EMBL/GenBank/DDBJ whole genome shotgun (WGS) entry which is preliminary data.</text>
</comment>
<protein>
    <submittedName>
        <fullName evidence="6">LysR family transcriptional regulator</fullName>
    </submittedName>
</protein>
<dbReference type="InterPro" id="IPR058163">
    <property type="entry name" value="LysR-type_TF_proteobact-type"/>
</dbReference>
<accession>A0A7X2RUB7</accession>
<dbReference type="SUPFAM" id="SSF46785">
    <property type="entry name" value="Winged helix' DNA-binding domain"/>
    <property type="match status" value="1"/>
</dbReference>
<name>A0A7X2RUB7_9PSED</name>
<dbReference type="PANTHER" id="PTHR30537:SF74">
    <property type="entry name" value="HTH-TYPE TRANSCRIPTIONAL REGULATOR TRPI"/>
    <property type="match status" value="1"/>
</dbReference>
<feature type="domain" description="HTH lysR-type" evidence="5">
    <location>
        <begin position="6"/>
        <end position="63"/>
    </location>
</feature>
<dbReference type="AlphaFoldDB" id="A0A7X2RUB7"/>
<reference evidence="6 7" key="1">
    <citation type="submission" date="2019-11" db="EMBL/GenBank/DDBJ databases">
        <title>Pseudmonas karstica sp. nov. and Pseudomonas spelaei sp. nov. from caves.</title>
        <authorList>
            <person name="Zeman M."/>
        </authorList>
    </citation>
    <scope>NUCLEOTIDE SEQUENCE [LARGE SCALE GENOMIC DNA]</scope>
    <source>
        <strain evidence="6 7">CCM 7891</strain>
    </source>
</reference>
<dbReference type="CDD" id="cd08432">
    <property type="entry name" value="PBP2_GcdR_TrpI_HvrB_AmpR_like"/>
    <property type="match status" value="1"/>
</dbReference>
<dbReference type="PANTHER" id="PTHR30537">
    <property type="entry name" value="HTH-TYPE TRANSCRIPTIONAL REGULATOR"/>
    <property type="match status" value="1"/>
</dbReference>
<evidence type="ECO:0000256" key="2">
    <source>
        <dbReference type="ARBA" id="ARBA00023015"/>
    </source>
</evidence>
<keyword evidence="3" id="KW-0238">DNA-binding</keyword>
<gene>
    <name evidence="6" type="ORF">GIR22_16385</name>
</gene>
<dbReference type="InterPro" id="IPR036390">
    <property type="entry name" value="WH_DNA-bd_sf"/>
</dbReference>
<dbReference type="RefSeq" id="WP_154744350.1">
    <property type="nucleotide sequence ID" value="NZ_JBHSTG010000009.1"/>
</dbReference>
<dbReference type="InterPro" id="IPR000847">
    <property type="entry name" value="LysR_HTH_N"/>
</dbReference>
<dbReference type="Gene3D" id="3.40.190.10">
    <property type="entry name" value="Periplasmic binding protein-like II"/>
    <property type="match status" value="2"/>
</dbReference>
<dbReference type="OrthoDB" id="5526340at2"/>
<dbReference type="Pfam" id="PF00126">
    <property type="entry name" value="HTH_1"/>
    <property type="match status" value="1"/>
</dbReference>
<keyword evidence="2" id="KW-0805">Transcription regulation</keyword>
<dbReference type="PROSITE" id="PS50931">
    <property type="entry name" value="HTH_LYSR"/>
    <property type="match status" value="1"/>
</dbReference>
<organism evidence="6 7">
    <name type="scientific">Pseudomonas karstica</name>
    <dbReference type="NCBI Taxonomy" id="1055468"/>
    <lineage>
        <taxon>Bacteria</taxon>
        <taxon>Pseudomonadati</taxon>
        <taxon>Pseudomonadota</taxon>
        <taxon>Gammaproteobacteria</taxon>
        <taxon>Pseudomonadales</taxon>
        <taxon>Pseudomonadaceae</taxon>
        <taxon>Pseudomonas</taxon>
    </lineage>
</organism>
<evidence type="ECO:0000313" key="6">
    <source>
        <dbReference type="EMBL" id="MTD20706.1"/>
    </source>
</evidence>
<dbReference type="GO" id="GO:0043565">
    <property type="term" value="F:sequence-specific DNA binding"/>
    <property type="evidence" value="ECO:0007669"/>
    <property type="project" value="TreeGrafter"/>
</dbReference>
<sequence>MRQKLPPLHALRIFEVAARAGSYSAAARELNLTHGAVSRQIAALEEWLGQPLFVRAGQSMVASPHARALAREISAAFDHIADAAERYGKKQQLKIIRVSAPATVAMRWLIPRLPLFAETHPGVDVRVSTVLSTQPALSGSFDVAIRRGVPHGGQFQAIPLFREWNTVIASSSLLAKTGVETVEQLAAETWLTTETRPGDWEAWMESANQPMLRASRTLRFDHFFVTLQAVVDGLGFGIGPFPTLEAECAVGRLQRPFPALRSLGPTYHALVPLDADKPVHLRAFVDWLQSVSAKDEETQ</sequence>
<dbReference type="Gene3D" id="1.10.10.10">
    <property type="entry name" value="Winged helix-like DNA-binding domain superfamily/Winged helix DNA-binding domain"/>
    <property type="match status" value="1"/>
</dbReference>
<evidence type="ECO:0000256" key="4">
    <source>
        <dbReference type="ARBA" id="ARBA00023163"/>
    </source>
</evidence>
<dbReference type="SUPFAM" id="SSF53850">
    <property type="entry name" value="Periplasmic binding protein-like II"/>
    <property type="match status" value="1"/>
</dbReference>